<dbReference type="NCBIfam" id="NF004079">
    <property type="entry name" value="PRK05584.1"/>
    <property type="match status" value="1"/>
</dbReference>
<sequence>MIGIIGAMEEEVNQLKAAMEEVSVETKASMDFCRGRLSGKDIVVVRSGIGKVNAGICTQILADLYSVNAVINTGIAGSLHAQIDIGDIVLSTDVLQHDVDAVAFGYPVGQIPRMESLSFQADRHLADCAEKCCQRVNPDIKTFKGRVLSGDQFVADKEKKEWLIKTFGGLCTEMEGAAIGQASYLNGIPFLIVRAISDKADDSASMDYPAFEAKAISHTVALVKDMVGHLELV</sequence>
<dbReference type="InterPro" id="IPR000845">
    <property type="entry name" value="Nucleoside_phosphorylase_d"/>
</dbReference>
<dbReference type="GO" id="GO:0008782">
    <property type="term" value="F:adenosylhomocysteine nucleosidase activity"/>
    <property type="evidence" value="ECO:0007669"/>
    <property type="project" value="UniProtKB-EC"/>
</dbReference>
<dbReference type="EMBL" id="CP060634">
    <property type="protein sequence ID" value="QNM04571.1"/>
    <property type="molecule type" value="Genomic_DNA"/>
</dbReference>
<evidence type="ECO:0000256" key="3">
    <source>
        <dbReference type="ARBA" id="ARBA00022605"/>
    </source>
</evidence>
<dbReference type="CDD" id="cd09008">
    <property type="entry name" value="MTAN"/>
    <property type="match status" value="1"/>
</dbReference>
<dbReference type="Proteomes" id="UP000515823">
    <property type="component" value="Chromosome"/>
</dbReference>
<dbReference type="RefSeq" id="WP_249301066.1">
    <property type="nucleotide sequence ID" value="NZ_CP060634.1"/>
</dbReference>
<dbReference type="GO" id="GO:0019509">
    <property type="term" value="P:L-methionine salvage from methylthioadenosine"/>
    <property type="evidence" value="ECO:0007669"/>
    <property type="project" value="UniProtKB-UniPathway"/>
</dbReference>
<evidence type="ECO:0000313" key="7">
    <source>
        <dbReference type="EMBL" id="QNM04571.1"/>
    </source>
</evidence>
<dbReference type="NCBIfam" id="TIGR01704">
    <property type="entry name" value="MTA_SAH-Nsdase"/>
    <property type="match status" value="1"/>
</dbReference>
<dbReference type="PANTHER" id="PTHR46832">
    <property type="entry name" value="5'-METHYLTHIOADENOSINE/S-ADENOSYLHOMOCYSTEINE NUCLEOSIDASE"/>
    <property type="match status" value="1"/>
</dbReference>
<dbReference type="GO" id="GO:0019284">
    <property type="term" value="P:L-methionine salvage from S-adenosylmethionine"/>
    <property type="evidence" value="ECO:0007669"/>
    <property type="project" value="TreeGrafter"/>
</dbReference>
<name>A0A7G9G189_9FIRM</name>
<evidence type="ECO:0000313" key="8">
    <source>
        <dbReference type="Proteomes" id="UP000515823"/>
    </source>
</evidence>
<evidence type="ECO:0000256" key="1">
    <source>
        <dbReference type="ARBA" id="ARBA00004945"/>
    </source>
</evidence>
<feature type="domain" description="Nucleoside phosphorylase" evidence="6">
    <location>
        <begin position="2"/>
        <end position="227"/>
    </location>
</feature>
<keyword evidence="3" id="KW-0028">Amino-acid biosynthesis</keyword>
<dbReference type="UniPathway" id="UPA00904">
    <property type="reaction ID" value="UER00871"/>
</dbReference>
<dbReference type="AlphaFoldDB" id="A0A7G9G189"/>
<dbReference type="KEGG" id="qdo:H9Q78_08795"/>
<evidence type="ECO:0000256" key="4">
    <source>
        <dbReference type="ARBA" id="ARBA00022801"/>
    </source>
</evidence>
<reference evidence="7 8" key="1">
    <citation type="submission" date="2020-08" db="EMBL/GenBank/DDBJ databases">
        <authorList>
            <person name="Liu C."/>
            <person name="Sun Q."/>
        </authorList>
    </citation>
    <scope>NUCLEOTIDE SEQUENCE [LARGE SCALE GENOMIC DNA]</scope>
    <source>
        <strain evidence="7 8">NSJ-38</strain>
    </source>
</reference>
<accession>A0A7G9G189</accession>
<dbReference type="EC" id="3.2.2.9" evidence="2"/>
<evidence type="ECO:0000256" key="2">
    <source>
        <dbReference type="ARBA" id="ARBA00011974"/>
    </source>
</evidence>
<dbReference type="SUPFAM" id="SSF53167">
    <property type="entry name" value="Purine and uridine phosphorylases"/>
    <property type="match status" value="1"/>
</dbReference>
<evidence type="ECO:0000256" key="5">
    <source>
        <dbReference type="ARBA" id="ARBA00023167"/>
    </source>
</evidence>
<dbReference type="GO" id="GO:0005829">
    <property type="term" value="C:cytosol"/>
    <property type="evidence" value="ECO:0007669"/>
    <property type="project" value="TreeGrafter"/>
</dbReference>
<dbReference type="InterPro" id="IPR010049">
    <property type="entry name" value="MTA_SAH_Nsdase"/>
</dbReference>
<dbReference type="Gene3D" id="3.40.50.1580">
    <property type="entry name" value="Nucleoside phosphorylase domain"/>
    <property type="match status" value="1"/>
</dbReference>
<dbReference type="GO" id="GO:0008930">
    <property type="term" value="F:methylthioadenosine nucleosidase activity"/>
    <property type="evidence" value="ECO:0007669"/>
    <property type="project" value="InterPro"/>
</dbReference>
<keyword evidence="5" id="KW-0486">Methionine biosynthesis</keyword>
<keyword evidence="8" id="KW-1185">Reference proteome</keyword>
<keyword evidence="4 7" id="KW-0378">Hydrolase</keyword>
<evidence type="ECO:0000259" key="6">
    <source>
        <dbReference type="Pfam" id="PF01048"/>
    </source>
</evidence>
<dbReference type="InterPro" id="IPR035994">
    <property type="entry name" value="Nucleoside_phosphorylase_sf"/>
</dbReference>
<dbReference type="GO" id="GO:0009164">
    <property type="term" value="P:nucleoside catabolic process"/>
    <property type="evidence" value="ECO:0007669"/>
    <property type="project" value="InterPro"/>
</dbReference>
<gene>
    <name evidence="7" type="ORF">H9Q78_08795</name>
</gene>
<organism evidence="7 8">
    <name type="scientific">Qiania dongpingensis</name>
    <dbReference type="NCBI Taxonomy" id="2763669"/>
    <lineage>
        <taxon>Bacteria</taxon>
        <taxon>Bacillati</taxon>
        <taxon>Bacillota</taxon>
        <taxon>Clostridia</taxon>
        <taxon>Lachnospirales</taxon>
        <taxon>Lachnospiraceae</taxon>
        <taxon>Qiania</taxon>
    </lineage>
</organism>
<comment type="pathway">
    <text evidence="1">Amino-acid biosynthesis; L-methionine biosynthesis via salvage pathway; S-methyl-5-thio-alpha-D-ribose 1-phosphate from S-methyl-5'-thioadenosine (hydrolase route): step 1/2.</text>
</comment>
<protein>
    <recommendedName>
        <fullName evidence="2">adenosylhomocysteine nucleosidase</fullName>
        <ecNumber evidence="2">3.2.2.9</ecNumber>
    </recommendedName>
</protein>
<keyword evidence="7" id="KW-0326">Glycosidase</keyword>
<dbReference type="PANTHER" id="PTHR46832:SF1">
    <property type="entry name" value="5'-METHYLTHIOADENOSINE_S-ADENOSYLHOMOCYSTEINE NUCLEOSIDASE"/>
    <property type="match status" value="1"/>
</dbReference>
<proteinExistence type="predicted"/>
<dbReference type="Pfam" id="PF01048">
    <property type="entry name" value="PNP_UDP_1"/>
    <property type="match status" value="1"/>
</dbReference>